<accession>A0A1B2DJT8</accession>
<dbReference type="SUPFAM" id="SSF55347">
    <property type="entry name" value="Glyceraldehyde-3-phosphate dehydrogenase-like, C-terminal domain"/>
    <property type="match status" value="1"/>
</dbReference>
<dbReference type="GO" id="GO:0016491">
    <property type="term" value="F:oxidoreductase activity"/>
    <property type="evidence" value="ECO:0007669"/>
    <property type="project" value="UniProtKB-KW"/>
</dbReference>
<dbReference type="SUPFAM" id="SSF51735">
    <property type="entry name" value="NAD(P)-binding Rossmann-fold domains"/>
    <property type="match status" value="1"/>
</dbReference>
<protein>
    <submittedName>
        <fullName evidence="5">Oxidoreductase</fullName>
    </submittedName>
</protein>
<dbReference type="PANTHER" id="PTHR22604:SF105">
    <property type="entry name" value="TRANS-1,2-DIHYDROBENZENE-1,2-DIOL DEHYDROGENASE"/>
    <property type="match status" value="1"/>
</dbReference>
<evidence type="ECO:0000256" key="2">
    <source>
        <dbReference type="ARBA" id="ARBA00023002"/>
    </source>
</evidence>
<keyword evidence="2" id="KW-0560">Oxidoreductase</keyword>
<dbReference type="RefSeq" id="WP_099519155.1">
    <property type="nucleotide sequence ID" value="NZ_CP016808.1"/>
</dbReference>
<proteinExistence type="inferred from homology"/>
<dbReference type="Gene3D" id="3.30.360.10">
    <property type="entry name" value="Dihydrodipicolinate Reductase, domain 2"/>
    <property type="match status" value="1"/>
</dbReference>
<name>A0A1B2DJT8_9BACL</name>
<dbReference type="GO" id="GO:0000166">
    <property type="term" value="F:nucleotide binding"/>
    <property type="evidence" value="ECO:0007669"/>
    <property type="project" value="InterPro"/>
</dbReference>
<dbReference type="InterPro" id="IPR000683">
    <property type="entry name" value="Gfo/Idh/MocA-like_OxRdtase_N"/>
</dbReference>
<dbReference type="InterPro" id="IPR055170">
    <property type="entry name" value="GFO_IDH_MocA-like_dom"/>
</dbReference>
<dbReference type="InterPro" id="IPR036291">
    <property type="entry name" value="NAD(P)-bd_dom_sf"/>
</dbReference>
<evidence type="ECO:0000256" key="1">
    <source>
        <dbReference type="ARBA" id="ARBA00010928"/>
    </source>
</evidence>
<reference evidence="5" key="1">
    <citation type="submission" date="2016-08" db="EMBL/GenBank/DDBJ databases">
        <title>Complete Genome Seqeunce of Paenibacillus sp. BIHB 4019 from tea rhizoplane.</title>
        <authorList>
            <person name="Thakur R."/>
            <person name="Swarnkar M.K."/>
            <person name="Gulati A."/>
        </authorList>
    </citation>
    <scope>NUCLEOTIDE SEQUENCE [LARGE SCALE GENOMIC DNA]</scope>
    <source>
        <strain evidence="5">BIHB4019</strain>
    </source>
</reference>
<dbReference type="InterPro" id="IPR050984">
    <property type="entry name" value="Gfo/Idh/MocA_domain"/>
</dbReference>
<evidence type="ECO:0000259" key="4">
    <source>
        <dbReference type="Pfam" id="PF22725"/>
    </source>
</evidence>
<feature type="domain" description="Gfo/Idh/MocA-like oxidoreductase N-terminal" evidence="3">
    <location>
        <begin position="10"/>
        <end position="119"/>
    </location>
</feature>
<dbReference type="Pfam" id="PF22725">
    <property type="entry name" value="GFO_IDH_MocA_C3"/>
    <property type="match status" value="1"/>
</dbReference>
<feature type="domain" description="GFO/IDH/MocA-like oxidoreductase" evidence="4">
    <location>
        <begin position="131"/>
        <end position="250"/>
    </location>
</feature>
<evidence type="ECO:0000313" key="5">
    <source>
        <dbReference type="EMBL" id="ANY67987.1"/>
    </source>
</evidence>
<dbReference type="AlphaFoldDB" id="A0A1B2DJT8"/>
<dbReference type="Pfam" id="PF01408">
    <property type="entry name" value="GFO_IDH_MocA"/>
    <property type="match status" value="1"/>
</dbReference>
<dbReference type="Gene3D" id="3.40.50.720">
    <property type="entry name" value="NAD(P)-binding Rossmann-like Domain"/>
    <property type="match status" value="1"/>
</dbReference>
<sequence length="328" mass="35704">MKLRWGILSGASIAIHTMIPAIQQAERGEAVAIASRSLERAVEAAERLGIEKAYGSYEELLADPNIDAVYIPLPNHLHKEWAIKAARAGKHVLCEKPFAVTAADAREMAEEAQTAGIVMAEAFMYRHHPRYEQIKAIIASGEIGDLRVITGSFTFNNAADTGNVRYNAEWGGGSLYDIGCYLISAARLILDGEPVAASVHGLFSKEHGGVDMMASGILEFANDVSLVFDCGMWAAYRNRLEILGTKGRIELPNAFGPGDEDYFIVHTEEGQRREGPFNLNTYVMQINRIAQIAAGEAQPLFGPEDAIAGTAVIEACLTSAREKRRVLL</sequence>
<dbReference type="PANTHER" id="PTHR22604">
    <property type="entry name" value="OXIDOREDUCTASES"/>
    <property type="match status" value="1"/>
</dbReference>
<comment type="similarity">
    <text evidence="1">Belongs to the Gfo/Idh/MocA family.</text>
</comment>
<evidence type="ECO:0000259" key="3">
    <source>
        <dbReference type="Pfam" id="PF01408"/>
    </source>
</evidence>
<organism evidence="5">
    <name type="scientific">Paenibacillus sp. BIHB 4019</name>
    <dbReference type="NCBI Taxonomy" id="1870819"/>
    <lineage>
        <taxon>Bacteria</taxon>
        <taxon>Bacillati</taxon>
        <taxon>Bacillota</taxon>
        <taxon>Bacilli</taxon>
        <taxon>Bacillales</taxon>
        <taxon>Paenibacillaceae</taxon>
        <taxon>Paenibacillus</taxon>
    </lineage>
</organism>
<gene>
    <name evidence="5" type="ORF">BBD42_17025</name>
</gene>
<dbReference type="EMBL" id="CP016808">
    <property type="protein sequence ID" value="ANY67987.1"/>
    <property type="molecule type" value="Genomic_DNA"/>
</dbReference>